<sequence length="433" mass="48366">MRVPNSWNRLPRVEPEAIHTLTQRSRGVPDHLPRPLLAHGNGRSYGDVCLTERGTLLLTRGLDRFMEFDPQRGVVRCEAGVTLAEILALVVPRGWFLPSTPGTRLATVGGAVANDVHGKNHHAVGSFGHSVRALELWRSDGSVVECRPEDDSGWFEATIGGLGLTGLIRWVDLQLMPIQNPWMWVESQRFTNLNEFWTLNRRAESRWPYTVAWIDCLAKGKAQGRGILLAGQHAAAQAELPTFKEGGKRLPIDLPFSLVNGLSLRAFNTLYYRQPVKPQGALTHYVPYFYPLDAIQGWNRIYGRRGFYQYQCVIPPLEAEAATAALLDTIARRGEGSFLAVLKTFGHTPSLGMLSFPRPGTTLALDFPNRGNKTRRLFEELDAIVREAGGALYPGKDARMPASLFKSGFPHWEAFSEYVDPGFSSRFWQRVTS</sequence>
<accession>A0AAU7L0H4</accession>
<evidence type="ECO:0000256" key="1">
    <source>
        <dbReference type="ARBA" id="ARBA00022827"/>
    </source>
</evidence>
<dbReference type="GO" id="GO:0016899">
    <property type="term" value="F:oxidoreductase activity, acting on the CH-OH group of donors, oxygen as acceptor"/>
    <property type="evidence" value="ECO:0007669"/>
    <property type="project" value="InterPro"/>
</dbReference>
<dbReference type="InterPro" id="IPR016166">
    <property type="entry name" value="FAD-bd_PCMH"/>
</dbReference>
<dbReference type="Pfam" id="PF01565">
    <property type="entry name" value="FAD_binding_4"/>
    <property type="match status" value="1"/>
</dbReference>
<dbReference type="GO" id="GO:0071949">
    <property type="term" value="F:FAD binding"/>
    <property type="evidence" value="ECO:0007669"/>
    <property type="project" value="InterPro"/>
</dbReference>
<dbReference type="PANTHER" id="PTHR43762:SF1">
    <property type="entry name" value="D-ARABINONO-1,4-LACTONE OXIDASE"/>
    <property type="match status" value="1"/>
</dbReference>
<gene>
    <name evidence="3" type="ORF">NFG57_08415</name>
</gene>
<proteinExistence type="predicted"/>
<dbReference type="InterPro" id="IPR036318">
    <property type="entry name" value="FAD-bd_PCMH-like_sf"/>
</dbReference>
<dbReference type="InterPro" id="IPR006094">
    <property type="entry name" value="Oxid_FAD_bind_N"/>
</dbReference>
<feature type="domain" description="FAD-binding PCMH-type" evidence="2">
    <location>
        <begin position="1"/>
        <end position="178"/>
    </location>
</feature>
<dbReference type="PROSITE" id="PS51387">
    <property type="entry name" value="FAD_PCMH"/>
    <property type="match status" value="1"/>
</dbReference>
<reference evidence="3" key="1">
    <citation type="submission" date="2022-06" db="EMBL/GenBank/DDBJ databases">
        <title>A novel DMS-producing enzyme.</title>
        <authorList>
            <person name="Zhang Y."/>
        </authorList>
    </citation>
    <scope>NUCLEOTIDE SEQUENCE</scope>
    <source>
        <strain evidence="3">H10-59</strain>
    </source>
</reference>
<keyword evidence="1" id="KW-0285">Flavoprotein</keyword>
<dbReference type="EMBL" id="CP098828">
    <property type="protein sequence ID" value="XBO76773.1"/>
    <property type="molecule type" value="Genomic_DNA"/>
</dbReference>
<dbReference type="RefSeq" id="WP_348815903.1">
    <property type="nucleotide sequence ID" value="NZ_CP098828.1"/>
</dbReference>
<keyword evidence="1" id="KW-0274">FAD</keyword>
<dbReference type="InterPro" id="IPR010031">
    <property type="entry name" value="FAD_lactone_oxidase-like"/>
</dbReference>
<dbReference type="SUPFAM" id="SSF56176">
    <property type="entry name" value="FAD-binding/transporter-associated domain-like"/>
    <property type="match status" value="1"/>
</dbReference>
<name>A0AAU7L0H4_9GAMM</name>
<dbReference type="InterPro" id="IPR016169">
    <property type="entry name" value="FAD-bd_PCMH_sub2"/>
</dbReference>
<dbReference type="PANTHER" id="PTHR43762">
    <property type="entry name" value="L-GULONOLACTONE OXIDASE"/>
    <property type="match status" value="1"/>
</dbReference>
<protein>
    <submittedName>
        <fullName evidence="3">FAD-binding oxidoreductase</fullName>
    </submittedName>
</protein>
<evidence type="ECO:0000313" key="3">
    <source>
        <dbReference type="EMBL" id="XBO76773.1"/>
    </source>
</evidence>
<dbReference type="Gene3D" id="3.30.465.10">
    <property type="match status" value="1"/>
</dbReference>
<evidence type="ECO:0000259" key="2">
    <source>
        <dbReference type="PROSITE" id="PS51387"/>
    </source>
</evidence>
<dbReference type="AlphaFoldDB" id="A0AAU7L0H4"/>
<organism evidence="3">
    <name type="scientific">Halomonas sp. H10-59</name>
    <dbReference type="NCBI Taxonomy" id="2950874"/>
    <lineage>
        <taxon>Bacteria</taxon>
        <taxon>Pseudomonadati</taxon>
        <taxon>Pseudomonadota</taxon>
        <taxon>Gammaproteobacteria</taxon>
        <taxon>Oceanospirillales</taxon>
        <taxon>Halomonadaceae</taxon>
        <taxon>Halomonas</taxon>
    </lineage>
</organism>